<dbReference type="Proteomes" id="UP000821866">
    <property type="component" value="Chromosome 8"/>
</dbReference>
<reference evidence="1" key="2">
    <citation type="submission" date="2021-09" db="EMBL/GenBank/DDBJ databases">
        <authorList>
            <person name="Jia N."/>
            <person name="Wang J."/>
            <person name="Shi W."/>
            <person name="Du L."/>
            <person name="Sun Y."/>
            <person name="Zhan W."/>
            <person name="Jiang J."/>
            <person name="Wang Q."/>
            <person name="Zhang B."/>
            <person name="Ji P."/>
            <person name="Sakyi L.B."/>
            <person name="Cui X."/>
            <person name="Yuan T."/>
            <person name="Jiang B."/>
            <person name="Yang W."/>
            <person name="Lam T.T.-Y."/>
            <person name="Chang Q."/>
            <person name="Ding S."/>
            <person name="Wang X."/>
            <person name="Zhu J."/>
            <person name="Ruan X."/>
            <person name="Zhao L."/>
            <person name="Wei J."/>
            <person name="Que T."/>
            <person name="Du C."/>
            <person name="Cheng J."/>
            <person name="Dai P."/>
            <person name="Han X."/>
            <person name="Huang E."/>
            <person name="Gao Y."/>
            <person name="Liu J."/>
            <person name="Shao H."/>
            <person name="Ye R."/>
            <person name="Li L."/>
            <person name="Wei W."/>
            <person name="Wang X."/>
            <person name="Wang C."/>
            <person name="Huo Q."/>
            <person name="Li W."/>
            <person name="Guo W."/>
            <person name="Chen H."/>
            <person name="Chen S."/>
            <person name="Zhou L."/>
            <person name="Zhou L."/>
            <person name="Ni X."/>
            <person name="Tian J."/>
            <person name="Zhou Y."/>
            <person name="Sheng Y."/>
            <person name="Liu T."/>
            <person name="Pan Y."/>
            <person name="Xia L."/>
            <person name="Li J."/>
            <person name="Zhao F."/>
            <person name="Cao W."/>
        </authorList>
    </citation>
    <scope>NUCLEOTIDE SEQUENCE</scope>
    <source>
        <strain evidence="1">Rmic-2018</strain>
        <tissue evidence="1">Larvae</tissue>
    </source>
</reference>
<proteinExistence type="predicted"/>
<evidence type="ECO:0000313" key="2">
    <source>
        <dbReference type="Proteomes" id="UP000821866"/>
    </source>
</evidence>
<reference evidence="1" key="1">
    <citation type="journal article" date="2020" name="Cell">
        <title>Large-Scale Comparative Analyses of Tick Genomes Elucidate Their Genetic Diversity and Vector Capacities.</title>
        <authorList>
            <consortium name="Tick Genome and Microbiome Consortium (TIGMIC)"/>
            <person name="Jia N."/>
            <person name="Wang J."/>
            <person name="Shi W."/>
            <person name="Du L."/>
            <person name="Sun Y."/>
            <person name="Zhan W."/>
            <person name="Jiang J.F."/>
            <person name="Wang Q."/>
            <person name="Zhang B."/>
            <person name="Ji P."/>
            <person name="Bell-Sakyi L."/>
            <person name="Cui X.M."/>
            <person name="Yuan T.T."/>
            <person name="Jiang B.G."/>
            <person name="Yang W.F."/>
            <person name="Lam T.T."/>
            <person name="Chang Q.C."/>
            <person name="Ding S.J."/>
            <person name="Wang X.J."/>
            <person name="Zhu J.G."/>
            <person name="Ruan X.D."/>
            <person name="Zhao L."/>
            <person name="Wei J.T."/>
            <person name="Ye R.Z."/>
            <person name="Que T.C."/>
            <person name="Du C.H."/>
            <person name="Zhou Y.H."/>
            <person name="Cheng J.X."/>
            <person name="Dai P.F."/>
            <person name="Guo W.B."/>
            <person name="Han X.H."/>
            <person name="Huang E.J."/>
            <person name="Li L.F."/>
            <person name="Wei W."/>
            <person name="Gao Y.C."/>
            <person name="Liu J.Z."/>
            <person name="Shao H.Z."/>
            <person name="Wang X."/>
            <person name="Wang C.C."/>
            <person name="Yang T.C."/>
            <person name="Huo Q.B."/>
            <person name="Li W."/>
            <person name="Chen H.Y."/>
            <person name="Chen S.E."/>
            <person name="Zhou L.G."/>
            <person name="Ni X.B."/>
            <person name="Tian J.H."/>
            <person name="Sheng Y."/>
            <person name="Liu T."/>
            <person name="Pan Y.S."/>
            <person name="Xia L.Y."/>
            <person name="Li J."/>
            <person name="Zhao F."/>
            <person name="Cao W.C."/>
        </authorList>
    </citation>
    <scope>NUCLEOTIDE SEQUENCE</scope>
    <source>
        <strain evidence="1">Rmic-2018</strain>
    </source>
</reference>
<dbReference type="VEuPathDB" id="VectorBase:LOC119175999"/>
<dbReference type="AlphaFoldDB" id="A0A9J6DA51"/>
<evidence type="ECO:0000313" key="1">
    <source>
        <dbReference type="EMBL" id="KAH8018833.1"/>
    </source>
</evidence>
<dbReference type="EMBL" id="JABSTU010000010">
    <property type="protein sequence ID" value="KAH8018833.1"/>
    <property type="molecule type" value="Genomic_DNA"/>
</dbReference>
<keyword evidence="2" id="KW-1185">Reference proteome</keyword>
<accession>A0A9J6DA51</accession>
<organism evidence="1 2">
    <name type="scientific">Rhipicephalus microplus</name>
    <name type="common">Cattle tick</name>
    <name type="synonym">Boophilus microplus</name>
    <dbReference type="NCBI Taxonomy" id="6941"/>
    <lineage>
        <taxon>Eukaryota</taxon>
        <taxon>Metazoa</taxon>
        <taxon>Ecdysozoa</taxon>
        <taxon>Arthropoda</taxon>
        <taxon>Chelicerata</taxon>
        <taxon>Arachnida</taxon>
        <taxon>Acari</taxon>
        <taxon>Parasitiformes</taxon>
        <taxon>Ixodida</taxon>
        <taxon>Ixodoidea</taxon>
        <taxon>Ixodidae</taxon>
        <taxon>Rhipicephalinae</taxon>
        <taxon>Rhipicephalus</taxon>
        <taxon>Boophilus</taxon>
    </lineage>
</organism>
<gene>
    <name evidence="1" type="ORF">HPB51_012787</name>
</gene>
<sequence length="420" mass="46330">MPASRLNHKVPERMIPVVLVTLFAGAFGATVSDANRYIDQVLGYQMADLVRRNRLDPLAVTPYYTNLGKPGTLSVQMRIVNVTGLGQIRRQGDCGRPGSSGPGRFTVGCNVVLDRVTLSATSDMSYAGSATRRVGTRADFATNHALIEVTSTSGGQPTVNFRLLRPPTARLYFTGLKDLPLYQVIEKSYEQEFARLLQTQLSGPYLTNLGYACRAVPFPRASAATISDLNRYMDQVLGNEMFPMIRQYQLDPFLVTPYHTKLGAPEKLSAEMYAVNITGLRHIRRQGDCVRPRSSRPFQTSIRCNAVIEDVAVSATSDLTYKSSAKISTYRGIGTRASFAAIHVHIEVTHTLSKPTTVNTTLLSIPKPRLFFDLPKNAHLDSVIQNGYEEELTGLLRVPLSAFYLPSIATACRTVPFPHQ</sequence>
<comment type="caution">
    <text evidence="1">The sequence shown here is derived from an EMBL/GenBank/DDBJ whole genome shotgun (WGS) entry which is preliminary data.</text>
</comment>
<protein>
    <submittedName>
        <fullName evidence="1">Uncharacterized protein</fullName>
    </submittedName>
</protein>
<name>A0A9J6DA51_RHIMP</name>